<dbReference type="AlphaFoldDB" id="A0A238W2N8"/>
<evidence type="ECO:0000256" key="1">
    <source>
        <dbReference type="SAM" id="Phobius"/>
    </source>
</evidence>
<accession>A0A238W2N8</accession>
<gene>
    <name evidence="2" type="ORF">SAMN06265371_102372</name>
</gene>
<evidence type="ECO:0000313" key="3">
    <source>
        <dbReference type="Proteomes" id="UP000198384"/>
    </source>
</evidence>
<feature type="transmembrane region" description="Helical" evidence="1">
    <location>
        <begin position="12"/>
        <end position="32"/>
    </location>
</feature>
<dbReference type="Proteomes" id="UP000198384">
    <property type="component" value="Unassembled WGS sequence"/>
</dbReference>
<reference evidence="2 3" key="1">
    <citation type="submission" date="2017-06" db="EMBL/GenBank/DDBJ databases">
        <authorList>
            <person name="Kim H.J."/>
            <person name="Triplett B.A."/>
        </authorList>
    </citation>
    <scope>NUCLEOTIDE SEQUENCE [LARGE SCALE GENOMIC DNA]</scope>
    <source>
        <strain evidence="2 3">DSM 29150</strain>
    </source>
</reference>
<keyword evidence="3" id="KW-1185">Reference proteome</keyword>
<sequence length="53" mass="6231">MTLKKILYFKNIKLLIIGLILAVLFILNLFVLNKVMSNSPQETQIERTNRVFH</sequence>
<name>A0A238W2N8_9FLAO</name>
<proteinExistence type="predicted"/>
<protein>
    <submittedName>
        <fullName evidence="2">Uncharacterized protein</fullName>
    </submittedName>
</protein>
<dbReference type="EMBL" id="FZNT01000002">
    <property type="protein sequence ID" value="SNR40822.1"/>
    <property type="molecule type" value="Genomic_DNA"/>
</dbReference>
<keyword evidence="1" id="KW-1133">Transmembrane helix</keyword>
<keyword evidence="1" id="KW-0472">Membrane</keyword>
<organism evidence="2 3">
    <name type="scientific">Lutibacter agarilyticus</name>
    <dbReference type="NCBI Taxonomy" id="1109740"/>
    <lineage>
        <taxon>Bacteria</taxon>
        <taxon>Pseudomonadati</taxon>
        <taxon>Bacteroidota</taxon>
        <taxon>Flavobacteriia</taxon>
        <taxon>Flavobacteriales</taxon>
        <taxon>Flavobacteriaceae</taxon>
        <taxon>Lutibacter</taxon>
    </lineage>
</organism>
<evidence type="ECO:0000313" key="2">
    <source>
        <dbReference type="EMBL" id="SNR40822.1"/>
    </source>
</evidence>
<keyword evidence="1" id="KW-0812">Transmembrane</keyword>